<dbReference type="AlphaFoldDB" id="A0A5E4DDP9"/>
<feature type="compositionally biased region" description="Basic and acidic residues" evidence="1">
    <location>
        <begin position="21"/>
        <end position="34"/>
    </location>
</feature>
<keyword evidence="3" id="KW-1185">Reference proteome</keyword>
<feature type="compositionally biased region" description="Basic and acidic residues" evidence="1">
    <location>
        <begin position="56"/>
        <end position="74"/>
    </location>
</feature>
<evidence type="ECO:0000313" key="2">
    <source>
        <dbReference type="EMBL" id="VTJ92377.1"/>
    </source>
</evidence>
<feature type="compositionally biased region" description="Low complexity" evidence="1">
    <location>
        <begin position="163"/>
        <end position="173"/>
    </location>
</feature>
<name>A0A5E4DDP9_MARMO</name>
<dbReference type="EMBL" id="CABDUW010019667">
    <property type="protein sequence ID" value="VTJ92377.1"/>
    <property type="molecule type" value="Genomic_DNA"/>
</dbReference>
<proteinExistence type="predicted"/>
<dbReference type="Proteomes" id="UP000335636">
    <property type="component" value="Unassembled WGS sequence"/>
</dbReference>
<organism evidence="2 3">
    <name type="scientific">Marmota monax</name>
    <name type="common">Woodchuck</name>
    <dbReference type="NCBI Taxonomy" id="9995"/>
    <lineage>
        <taxon>Eukaryota</taxon>
        <taxon>Metazoa</taxon>
        <taxon>Chordata</taxon>
        <taxon>Craniata</taxon>
        <taxon>Vertebrata</taxon>
        <taxon>Euteleostomi</taxon>
        <taxon>Mammalia</taxon>
        <taxon>Eutheria</taxon>
        <taxon>Euarchontoglires</taxon>
        <taxon>Glires</taxon>
        <taxon>Rodentia</taxon>
        <taxon>Sciuromorpha</taxon>
        <taxon>Sciuridae</taxon>
        <taxon>Xerinae</taxon>
        <taxon>Marmotini</taxon>
        <taxon>Marmota</taxon>
    </lineage>
</organism>
<feature type="compositionally biased region" description="Polar residues" evidence="1">
    <location>
        <begin position="44"/>
        <end position="54"/>
    </location>
</feature>
<feature type="compositionally biased region" description="Low complexity" evidence="1">
    <location>
        <begin position="87"/>
        <end position="103"/>
    </location>
</feature>
<evidence type="ECO:0000256" key="1">
    <source>
        <dbReference type="SAM" id="MobiDB-lite"/>
    </source>
</evidence>
<feature type="compositionally biased region" description="Polar residues" evidence="1">
    <location>
        <begin position="223"/>
        <end position="232"/>
    </location>
</feature>
<feature type="non-terminal residue" evidence="2">
    <location>
        <position position="263"/>
    </location>
</feature>
<feature type="compositionally biased region" description="Polar residues" evidence="1">
    <location>
        <begin position="194"/>
        <end position="211"/>
    </location>
</feature>
<protein>
    <submittedName>
        <fullName evidence="2">Uncharacterized protein</fullName>
    </submittedName>
</protein>
<sequence>STMASRVPSRGRSQPASHSRLGSDIHGEGEDEKPLPATVGNDHVPSSRQPTSRGWDSLRRDPQRGTSLYRKELTPEIPKSATDAHPQGKSSSQSSKAQDVQQSTDVDADGHSPKTQPVVTGRQLSPARPPAARWQPYPGSSVPRRTAPDRAYEKQPPPPVTPPRHQSPSPQSQDADRSLSQPKLALAHAGRPRPTSQGGAHSISDPYTASSRGVLRPAAQGQDGDSQNSYEDNSTEVEAPDVQVPPDTARTKDATPSLSKHRQ</sequence>
<comment type="caution">
    <text evidence="2">The sequence shown here is derived from an EMBL/GenBank/DDBJ whole genome shotgun (WGS) entry which is preliminary data.</text>
</comment>
<reference evidence="2" key="1">
    <citation type="submission" date="2019-04" db="EMBL/GenBank/DDBJ databases">
        <authorList>
            <person name="Alioto T."/>
            <person name="Alioto T."/>
        </authorList>
    </citation>
    <scope>NUCLEOTIDE SEQUENCE [LARGE SCALE GENOMIC DNA]</scope>
</reference>
<feature type="region of interest" description="Disordered" evidence="1">
    <location>
        <begin position="1"/>
        <end position="263"/>
    </location>
</feature>
<accession>A0A5E4DDP9</accession>
<feature type="compositionally biased region" description="Polar residues" evidence="1">
    <location>
        <begin position="254"/>
        <end position="263"/>
    </location>
</feature>
<feature type="non-terminal residue" evidence="2">
    <location>
        <position position="1"/>
    </location>
</feature>
<gene>
    <name evidence="2" type="ORF">MONAX_5E032980</name>
</gene>
<evidence type="ECO:0000313" key="3">
    <source>
        <dbReference type="Proteomes" id="UP000335636"/>
    </source>
</evidence>